<accession>T1C1F6</accession>
<dbReference type="EMBL" id="AUZX01001358">
    <property type="protein sequence ID" value="EQD79311.1"/>
    <property type="molecule type" value="Genomic_DNA"/>
</dbReference>
<evidence type="ECO:0008006" key="2">
    <source>
        <dbReference type="Google" id="ProtNLM"/>
    </source>
</evidence>
<reference evidence="1" key="1">
    <citation type="submission" date="2013-08" db="EMBL/GenBank/DDBJ databases">
        <authorList>
            <person name="Mendez C."/>
            <person name="Richter M."/>
            <person name="Ferrer M."/>
            <person name="Sanchez J."/>
        </authorList>
    </citation>
    <scope>NUCLEOTIDE SEQUENCE</scope>
</reference>
<dbReference type="AlphaFoldDB" id="T1C1F6"/>
<organism evidence="1">
    <name type="scientific">mine drainage metagenome</name>
    <dbReference type="NCBI Taxonomy" id="410659"/>
    <lineage>
        <taxon>unclassified sequences</taxon>
        <taxon>metagenomes</taxon>
        <taxon>ecological metagenomes</taxon>
    </lineage>
</organism>
<reference evidence="1" key="2">
    <citation type="journal article" date="2014" name="ISME J.">
        <title>Microbial stratification in low pH oxic and suboxic macroscopic growths along an acid mine drainage.</title>
        <authorList>
            <person name="Mendez-Garcia C."/>
            <person name="Mesa V."/>
            <person name="Sprenger R.R."/>
            <person name="Richter M."/>
            <person name="Diez M.S."/>
            <person name="Solano J."/>
            <person name="Bargiela R."/>
            <person name="Golyshina O.V."/>
            <person name="Manteca A."/>
            <person name="Ramos J.L."/>
            <person name="Gallego J.R."/>
            <person name="Llorente I."/>
            <person name="Martins Dos Santos V.A."/>
            <person name="Jensen O.N."/>
            <person name="Pelaez A.I."/>
            <person name="Sanchez J."/>
            <person name="Ferrer M."/>
        </authorList>
    </citation>
    <scope>NUCLEOTIDE SEQUENCE</scope>
</reference>
<feature type="non-terminal residue" evidence="1">
    <location>
        <position position="1"/>
    </location>
</feature>
<protein>
    <recommendedName>
        <fullName evidence="2">Porin</fullName>
    </recommendedName>
</protein>
<comment type="caution">
    <text evidence="1">The sequence shown here is derived from an EMBL/GenBank/DDBJ whole genome shotgun (WGS) entry which is preliminary data.</text>
</comment>
<name>T1C1F6_9ZZZZ</name>
<gene>
    <name evidence="1" type="ORF">B1A_01805</name>
</gene>
<sequence length="64" mass="7295">PGTAINDESVAYQWNFYPNLISRIEYRHDNASTPLFNNSLYSASNHGSALYSMDTVDLELVYTF</sequence>
<proteinExistence type="predicted"/>
<evidence type="ECO:0000313" key="1">
    <source>
        <dbReference type="EMBL" id="EQD79311.1"/>
    </source>
</evidence>